<dbReference type="Gene3D" id="3.60.110.10">
    <property type="entry name" value="Carbon-nitrogen hydrolase"/>
    <property type="match status" value="1"/>
</dbReference>
<dbReference type="InterPro" id="IPR045254">
    <property type="entry name" value="Nit1/2_C-N_Hydrolase"/>
</dbReference>
<evidence type="ECO:0000313" key="4">
    <source>
        <dbReference type="Proteomes" id="UP000039865"/>
    </source>
</evidence>
<dbReference type="InterPro" id="IPR003010">
    <property type="entry name" value="C-N_Hydrolase"/>
</dbReference>
<dbReference type="AlphaFoldDB" id="A0A078A366"/>
<proteinExistence type="predicted"/>
<dbReference type="PANTHER" id="PTHR23088:SF27">
    <property type="entry name" value="DEAMINATED GLUTATHIONE AMIDASE"/>
    <property type="match status" value="1"/>
</dbReference>
<evidence type="ECO:0000256" key="1">
    <source>
        <dbReference type="ARBA" id="ARBA00022801"/>
    </source>
</evidence>
<protein>
    <submittedName>
        <fullName evidence="3">Nitrilase homolog 1-like</fullName>
    </submittedName>
</protein>
<dbReference type="Proteomes" id="UP000039865">
    <property type="component" value="Unassembled WGS sequence"/>
</dbReference>
<dbReference type="GO" id="GO:0016811">
    <property type="term" value="F:hydrolase activity, acting on carbon-nitrogen (but not peptide) bonds, in linear amides"/>
    <property type="evidence" value="ECO:0007669"/>
    <property type="project" value="InterPro"/>
</dbReference>
<gene>
    <name evidence="3" type="primary">Contig3386.g3625</name>
    <name evidence="3" type="ORF">STYLEM_5262</name>
</gene>
<dbReference type="PANTHER" id="PTHR23088">
    <property type="entry name" value="NITRILASE-RELATED"/>
    <property type="match status" value="1"/>
</dbReference>
<reference evidence="3 4" key="1">
    <citation type="submission" date="2014-06" db="EMBL/GenBank/DDBJ databases">
        <authorList>
            <person name="Swart Estienne"/>
        </authorList>
    </citation>
    <scope>NUCLEOTIDE SEQUENCE [LARGE SCALE GENOMIC DNA]</scope>
    <source>
        <strain evidence="3 4">130c</strain>
    </source>
</reference>
<evidence type="ECO:0000259" key="2">
    <source>
        <dbReference type="PROSITE" id="PS50263"/>
    </source>
</evidence>
<organism evidence="3 4">
    <name type="scientific">Stylonychia lemnae</name>
    <name type="common">Ciliate</name>
    <dbReference type="NCBI Taxonomy" id="5949"/>
    <lineage>
        <taxon>Eukaryota</taxon>
        <taxon>Sar</taxon>
        <taxon>Alveolata</taxon>
        <taxon>Ciliophora</taxon>
        <taxon>Intramacronucleata</taxon>
        <taxon>Spirotrichea</taxon>
        <taxon>Stichotrichia</taxon>
        <taxon>Sporadotrichida</taxon>
        <taxon>Oxytrichidae</taxon>
        <taxon>Stylonychinae</taxon>
        <taxon>Stylonychia</taxon>
    </lineage>
</organism>
<dbReference type="PROSITE" id="PS50263">
    <property type="entry name" value="CN_HYDROLASE"/>
    <property type="match status" value="1"/>
</dbReference>
<name>A0A078A366_STYLE</name>
<accession>A0A078A366</accession>
<dbReference type="OMA" id="MRVAVCQ"/>
<keyword evidence="4" id="KW-1185">Reference proteome</keyword>
<dbReference type="SUPFAM" id="SSF56317">
    <property type="entry name" value="Carbon-nitrogen hydrolase"/>
    <property type="match status" value="1"/>
</dbReference>
<dbReference type="InterPro" id="IPR036526">
    <property type="entry name" value="C-N_Hydrolase_sf"/>
</dbReference>
<dbReference type="Pfam" id="PF00795">
    <property type="entry name" value="CN_hydrolase"/>
    <property type="match status" value="1"/>
</dbReference>
<dbReference type="CDD" id="cd07572">
    <property type="entry name" value="nit"/>
    <property type="match status" value="1"/>
</dbReference>
<dbReference type="OrthoDB" id="307416at2759"/>
<feature type="domain" description="CN hydrolase" evidence="2">
    <location>
        <begin position="21"/>
        <end position="272"/>
    </location>
</feature>
<dbReference type="EMBL" id="CCKQ01005107">
    <property type="protein sequence ID" value="CDW76262.1"/>
    <property type="molecule type" value="Genomic_DNA"/>
</dbReference>
<keyword evidence="1" id="KW-0378">Hydrolase</keyword>
<evidence type="ECO:0000313" key="3">
    <source>
        <dbReference type="EMBL" id="CDW76262.1"/>
    </source>
</evidence>
<dbReference type="InParanoid" id="A0A078A366"/>
<sequence length="293" mass="33283">MINRLSLYQQLLTTTKDHFRSLVGIVQTCSTPDIETNFKMNKHYIEMCAQRGAKLVCLPENFHYMPKTFEETIAKAEPLNGPTLKMYKQLALENRVWLSLGGFAEACETPALKRHNTHLIINEEGNIVQEYRKLHLFDIDLTHKGGVSIQENKYIEPGKVVPDPIISPIGYLGLSISNDLRYPELFRSYVVKGAQVLINSSAFYTKTGAAHYEPLLRARAIENQCYVIACDQVGVHNDTIQSYGHSMVIDPWGDIIGQMSDKEGYFICEIDLDYLDKVRGNMAVLTHMRPEII</sequence>